<dbReference type="GO" id="GO:0000139">
    <property type="term" value="C:Golgi membrane"/>
    <property type="evidence" value="ECO:0007669"/>
    <property type="project" value="UniProtKB-SubCell"/>
</dbReference>
<evidence type="ECO:0000256" key="6">
    <source>
        <dbReference type="ARBA" id="ARBA00022676"/>
    </source>
</evidence>
<keyword evidence="21" id="KW-1185">Reference proteome</keyword>
<dbReference type="GO" id="GO:0006688">
    <property type="term" value="P:glycosphingolipid biosynthetic process"/>
    <property type="evidence" value="ECO:0007669"/>
    <property type="project" value="TreeGrafter"/>
</dbReference>
<evidence type="ECO:0000256" key="17">
    <source>
        <dbReference type="ARBA" id="ARBA00052889"/>
    </source>
</evidence>
<dbReference type="PANTHER" id="PTHR19300">
    <property type="entry name" value="BETA-1,4-GALACTOSYLTRANSFERASE"/>
    <property type="match status" value="1"/>
</dbReference>
<accession>A0A6P8PTP6</accession>
<keyword evidence="11 18" id="KW-0735">Signal-anchor</keyword>
<feature type="domain" description="Galactosyltransferase C-terminal" evidence="19">
    <location>
        <begin position="246"/>
        <end position="323"/>
    </location>
</feature>
<evidence type="ECO:0000256" key="7">
    <source>
        <dbReference type="ARBA" id="ARBA00022679"/>
    </source>
</evidence>
<evidence type="ECO:0000256" key="12">
    <source>
        <dbReference type="ARBA" id="ARBA00022989"/>
    </source>
</evidence>
<dbReference type="EC" id="2.4.1.-" evidence="18"/>
<dbReference type="GO" id="GO:0032580">
    <property type="term" value="C:Golgi cisterna membrane"/>
    <property type="evidence" value="ECO:0007669"/>
    <property type="project" value="UniProtKB-SubCell"/>
</dbReference>
<keyword evidence="10" id="KW-0443">Lipid metabolism</keyword>
<comment type="pathway">
    <text evidence="4">Sphingolipid metabolism.</text>
</comment>
<keyword evidence="16 18" id="KW-0464">Manganese</keyword>
<organism evidence="21 22">
    <name type="scientific">Geotrypetes seraphini</name>
    <name type="common">Gaboon caecilian</name>
    <name type="synonym">Caecilia seraphini</name>
    <dbReference type="NCBI Taxonomy" id="260995"/>
    <lineage>
        <taxon>Eukaryota</taxon>
        <taxon>Metazoa</taxon>
        <taxon>Chordata</taxon>
        <taxon>Craniata</taxon>
        <taxon>Vertebrata</taxon>
        <taxon>Euteleostomi</taxon>
        <taxon>Amphibia</taxon>
        <taxon>Gymnophiona</taxon>
        <taxon>Geotrypetes</taxon>
    </lineage>
</organism>
<keyword evidence="18" id="KW-0333">Golgi apparatus</keyword>
<keyword evidence="7 18" id="KW-0808">Transferase</keyword>
<comment type="cofactor">
    <cofactor evidence="1 18">
        <name>Mn(2+)</name>
        <dbReference type="ChEBI" id="CHEBI:29035"/>
    </cofactor>
</comment>
<keyword evidence="12 18" id="KW-1133">Transmembrane helix</keyword>
<keyword evidence="8 18" id="KW-0812">Transmembrane</keyword>
<keyword evidence="10" id="KW-0746">Sphingolipid metabolism</keyword>
<dbReference type="SUPFAM" id="SSF53448">
    <property type="entry name" value="Nucleotide-diphospho-sugar transferases"/>
    <property type="match status" value="1"/>
</dbReference>
<name>A0A6P8PTP6_GEOSA</name>
<protein>
    <recommendedName>
        <fullName evidence="18">Beta-1,4-galactosyltransferase</fullName>
        <shortName evidence="18">Beta-1,4-GalTase</shortName>
        <ecNumber evidence="18">2.4.1.-</ecNumber>
    </recommendedName>
</protein>
<dbReference type="OrthoDB" id="10038994at2759"/>
<comment type="pathway">
    <text evidence="3 18">Protein modification; protein glycosylation.</text>
</comment>
<dbReference type="FunCoup" id="A0A6P8PTP6">
    <property type="interactions" value="421"/>
</dbReference>
<evidence type="ECO:0000259" key="19">
    <source>
        <dbReference type="Pfam" id="PF02709"/>
    </source>
</evidence>
<evidence type="ECO:0000256" key="15">
    <source>
        <dbReference type="ARBA" id="ARBA00023180"/>
    </source>
</evidence>
<dbReference type="Gene3D" id="3.90.550.10">
    <property type="entry name" value="Spore Coat Polysaccharide Biosynthesis Protein SpsA, Chain A"/>
    <property type="match status" value="1"/>
</dbReference>
<dbReference type="Pfam" id="PF13733">
    <property type="entry name" value="Glyco_transf_7N"/>
    <property type="match status" value="1"/>
</dbReference>
<evidence type="ECO:0000256" key="11">
    <source>
        <dbReference type="ARBA" id="ARBA00022968"/>
    </source>
</evidence>
<dbReference type="PRINTS" id="PR02050">
    <property type="entry name" value="B14GALTRFASE"/>
</dbReference>
<evidence type="ECO:0000256" key="3">
    <source>
        <dbReference type="ARBA" id="ARBA00004922"/>
    </source>
</evidence>
<comment type="function">
    <text evidence="18">Responsible for the synthesis of complex-type N-linked oligosaccharides in many glycoproteins as well as the carbohydrate moieties of glycolipids.</text>
</comment>
<evidence type="ECO:0000256" key="13">
    <source>
        <dbReference type="ARBA" id="ARBA00023136"/>
    </source>
</evidence>
<dbReference type="GeneID" id="117353531"/>
<feature type="domain" description="Galactosyltransferase N-terminal" evidence="20">
    <location>
        <begin position="107"/>
        <end position="241"/>
    </location>
</feature>
<dbReference type="InterPro" id="IPR003859">
    <property type="entry name" value="Galactosyl_T"/>
</dbReference>
<evidence type="ECO:0000259" key="20">
    <source>
        <dbReference type="Pfam" id="PF13733"/>
    </source>
</evidence>
<dbReference type="RefSeq" id="XP_033785430.1">
    <property type="nucleotide sequence ID" value="XM_033929539.1"/>
</dbReference>
<dbReference type="Pfam" id="PF02709">
    <property type="entry name" value="Glyco_transf_7C"/>
    <property type="match status" value="1"/>
</dbReference>
<dbReference type="KEGG" id="gsh:117353531"/>
<dbReference type="CTD" id="9331"/>
<dbReference type="PROSITE" id="PS51257">
    <property type="entry name" value="PROKAR_LIPOPROTEIN"/>
    <property type="match status" value="1"/>
</dbReference>
<dbReference type="CDD" id="cd00899">
    <property type="entry name" value="b4GalT"/>
    <property type="match status" value="1"/>
</dbReference>
<evidence type="ECO:0000256" key="18">
    <source>
        <dbReference type="RuleBase" id="RU368121"/>
    </source>
</evidence>
<gene>
    <name evidence="22" type="primary">B4GALT6</name>
</gene>
<keyword evidence="14" id="KW-1015">Disulfide bond</keyword>
<keyword evidence="6 18" id="KW-0328">Glycosyltransferase</keyword>
<comment type="similarity">
    <text evidence="5 18">Belongs to the glycosyltransferase 7 family.</text>
</comment>
<evidence type="ECO:0000256" key="5">
    <source>
        <dbReference type="ARBA" id="ARBA00005735"/>
    </source>
</evidence>
<keyword evidence="9 18" id="KW-0479">Metal-binding</keyword>
<keyword evidence="13 18" id="KW-0472">Membrane</keyword>
<dbReference type="GO" id="GO:0005975">
    <property type="term" value="P:carbohydrate metabolic process"/>
    <property type="evidence" value="ECO:0007669"/>
    <property type="project" value="InterPro"/>
</dbReference>
<evidence type="ECO:0000313" key="21">
    <source>
        <dbReference type="Proteomes" id="UP000515159"/>
    </source>
</evidence>
<dbReference type="InterPro" id="IPR027995">
    <property type="entry name" value="Galactosyl_T_N"/>
</dbReference>
<comment type="catalytic activity">
    <reaction evidence="17">
        <text>a beta-D-glucosyl-(1&lt;-&gt;1')-N-acylsphing-4-enine + UDP-alpha-D-galactose = a beta-D-Gal-(1-&gt;4)-beta-D-Glc-(1&lt;-&gt;1)-Cer(d18:1(4E)) + UDP + H(+)</text>
        <dbReference type="Rhea" id="RHEA:31495"/>
        <dbReference type="ChEBI" id="CHEBI:15378"/>
        <dbReference type="ChEBI" id="CHEBI:17950"/>
        <dbReference type="ChEBI" id="CHEBI:22801"/>
        <dbReference type="ChEBI" id="CHEBI:58223"/>
        <dbReference type="ChEBI" id="CHEBI:66914"/>
        <dbReference type="EC" id="2.4.1.274"/>
    </reaction>
    <physiologicalReaction direction="left-to-right" evidence="17">
        <dbReference type="Rhea" id="RHEA:31496"/>
    </physiologicalReaction>
</comment>
<dbReference type="GO" id="GO:0008489">
    <property type="term" value="F:UDP-galactose:glucosylceramide beta-1,4-galactosyltransferase activity"/>
    <property type="evidence" value="ECO:0007669"/>
    <property type="project" value="UniProtKB-EC"/>
</dbReference>
<evidence type="ECO:0000256" key="2">
    <source>
        <dbReference type="ARBA" id="ARBA00004447"/>
    </source>
</evidence>
<evidence type="ECO:0000256" key="10">
    <source>
        <dbReference type="ARBA" id="ARBA00022919"/>
    </source>
</evidence>
<evidence type="ECO:0000256" key="9">
    <source>
        <dbReference type="ARBA" id="ARBA00022723"/>
    </source>
</evidence>
<dbReference type="UniPathway" id="UPA00378"/>
<evidence type="ECO:0000256" key="1">
    <source>
        <dbReference type="ARBA" id="ARBA00001936"/>
    </source>
</evidence>
<reference evidence="22" key="1">
    <citation type="submission" date="2025-08" db="UniProtKB">
        <authorList>
            <consortium name="RefSeq"/>
        </authorList>
    </citation>
    <scope>IDENTIFICATION</scope>
</reference>
<dbReference type="FunFam" id="3.90.550.10:FF:000037">
    <property type="entry name" value="Beta-1,4-galactosyltransferase 6"/>
    <property type="match status" value="1"/>
</dbReference>
<keyword evidence="15 18" id="KW-0325">Glycoprotein</keyword>
<evidence type="ECO:0000256" key="8">
    <source>
        <dbReference type="ARBA" id="ARBA00022692"/>
    </source>
</evidence>
<dbReference type="Proteomes" id="UP000515159">
    <property type="component" value="Chromosome 2"/>
</dbReference>
<dbReference type="InterPro" id="IPR029044">
    <property type="entry name" value="Nucleotide-diphossugar_trans"/>
</dbReference>
<comment type="subcellular location">
    <subcellularLocation>
        <location evidence="18">Golgi apparatus membrane</location>
        <topology evidence="18">Single-pass type II membrane protein</topology>
    </subcellularLocation>
    <subcellularLocation>
        <location evidence="2">Golgi apparatus</location>
        <location evidence="2">Golgi stack membrane</location>
        <topology evidence="2">Single-pass type II membrane protein</topology>
    </subcellularLocation>
</comment>
<dbReference type="AlphaFoldDB" id="A0A6P8PTP6"/>
<dbReference type="PANTHER" id="PTHR19300:SF47">
    <property type="entry name" value="BETA-1,4-GALACTOSYLTRANSFERASE 6"/>
    <property type="match status" value="1"/>
</dbReference>
<evidence type="ECO:0000256" key="4">
    <source>
        <dbReference type="ARBA" id="ARBA00004991"/>
    </source>
</evidence>
<sequence length="393" mass="45932">MLLFRRLLRVSNRSIFAFIFFFCLSSSCLYFIYVAPGIANTYLFMVQAQGIMLRDNVKTIGQMIRLYTNKNTTLNGTDYPKSSNSSGYIDEATFLPENFTYSPHQPCPEKLPFMRGIININMSEISLDEIHELFSKDTDIQPGGHWKPKDCIPRWKVAVLIPFRNRDEHLPIFFRHLIPMLQNQRIEFAFYVIEQSGTQMFNRAMLFNVGFKEAIKDYNWDCIIFHDVDHIPENDRNYYGCGEMPRHFATMLDKYMYMLPYDEFFGGVSGLTVNQFKKINGFPNAFWGWGGEDDDLWNRVHFAGYEVSRPVGNLGKYKSIHHHHRGEVQFLGRFILLKNSKERQYIDGLNNLIYTPSILVNRLYKKITVDLVPELAPIKINETIKNLTSLMKN</sequence>
<dbReference type="GO" id="GO:0046872">
    <property type="term" value="F:metal ion binding"/>
    <property type="evidence" value="ECO:0007669"/>
    <property type="project" value="UniProtKB-UniRule"/>
</dbReference>
<proteinExistence type="inferred from homology"/>
<evidence type="ECO:0000313" key="22">
    <source>
        <dbReference type="RefSeq" id="XP_033785430.1"/>
    </source>
</evidence>
<feature type="transmembrane region" description="Helical" evidence="18">
    <location>
        <begin position="15"/>
        <end position="35"/>
    </location>
</feature>
<dbReference type="InParanoid" id="A0A6P8PTP6"/>
<evidence type="ECO:0000256" key="14">
    <source>
        <dbReference type="ARBA" id="ARBA00023157"/>
    </source>
</evidence>
<dbReference type="InterPro" id="IPR027791">
    <property type="entry name" value="Galactosyl_T_C"/>
</dbReference>
<evidence type="ECO:0000256" key="16">
    <source>
        <dbReference type="ARBA" id="ARBA00023211"/>
    </source>
</evidence>